<keyword evidence="2" id="KW-0597">Phosphoprotein</keyword>
<dbReference type="SUPFAM" id="SSF63829">
    <property type="entry name" value="Calcium-dependent phosphotriesterase"/>
    <property type="match status" value="1"/>
</dbReference>
<dbReference type="InterPro" id="IPR011042">
    <property type="entry name" value="6-blade_b-propeller_TolB-like"/>
</dbReference>
<reference evidence="5 6" key="1">
    <citation type="submission" date="2024-10" db="EMBL/GenBank/DDBJ databases">
        <title>Updated reference genomes for cyclostephanoid diatoms.</title>
        <authorList>
            <person name="Roberts W.R."/>
            <person name="Alverson A.J."/>
        </authorList>
    </citation>
    <scope>NUCLEOTIDE SEQUENCE [LARGE SCALE GENOMIC DNA]</scope>
    <source>
        <strain evidence="5 6">AJA276-08</strain>
    </source>
</reference>
<dbReference type="AlphaFoldDB" id="A0ABD3NQD2"/>
<gene>
    <name evidence="5" type="ORF">ACHAW5_008352</name>
</gene>
<dbReference type="EMBL" id="JALLAZ020001252">
    <property type="protein sequence ID" value="KAL3777949.1"/>
    <property type="molecule type" value="Genomic_DNA"/>
</dbReference>
<evidence type="ECO:0000313" key="5">
    <source>
        <dbReference type="EMBL" id="KAL3777949.1"/>
    </source>
</evidence>
<protein>
    <recommendedName>
        <fullName evidence="4">Strictosidine synthase conserved region domain-containing protein</fullName>
    </recommendedName>
</protein>
<organism evidence="5 6">
    <name type="scientific">Stephanodiscus triporus</name>
    <dbReference type="NCBI Taxonomy" id="2934178"/>
    <lineage>
        <taxon>Eukaryota</taxon>
        <taxon>Sar</taxon>
        <taxon>Stramenopiles</taxon>
        <taxon>Ochrophyta</taxon>
        <taxon>Bacillariophyta</taxon>
        <taxon>Coscinodiscophyceae</taxon>
        <taxon>Thalassiosirophycidae</taxon>
        <taxon>Stephanodiscales</taxon>
        <taxon>Stephanodiscaceae</taxon>
        <taxon>Stephanodiscus</taxon>
    </lineage>
</organism>
<accession>A0ABD3NQD2</accession>
<name>A0ABD3NQD2_9STRA</name>
<dbReference type="PANTHER" id="PTHR10426">
    <property type="entry name" value="STRICTOSIDINE SYNTHASE-RELATED"/>
    <property type="match status" value="1"/>
</dbReference>
<dbReference type="Pfam" id="PF03088">
    <property type="entry name" value="Str_synth"/>
    <property type="match status" value="1"/>
</dbReference>
<proteinExistence type="inferred from homology"/>
<evidence type="ECO:0000313" key="6">
    <source>
        <dbReference type="Proteomes" id="UP001530315"/>
    </source>
</evidence>
<comment type="similarity">
    <text evidence="1">Belongs to the strictosidine synthase family.</text>
</comment>
<dbReference type="Proteomes" id="UP001530315">
    <property type="component" value="Unassembled WGS sequence"/>
</dbReference>
<dbReference type="Gene3D" id="2.120.10.30">
    <property type="entry name" value="TolB, C-terminal domain"/>
    <property type="match status" value="1"/>
</dbReference>
<keyword evidence="3" id="KW-0325">Glycoprotein</keyword>
<keyword evidence="6" id="KW-1185">Reference proteome</keyword>
<comment type="caution">
    <text evidence="5">The sequence shown here is derived from an EMBL/GenBank/DDBJ whole genome shotgun (WGS) entry which is preliminary data.</text>
</comment>
<evidence type="ECO:0000256" key="3">
    <source>
        <dbReference type="ARBA" id="ARBA00023180"/>
    </source>
</evidence>
<evidence type="ECO:0000256" key="1">
    <source>
        <dbReference type="ARBA" id="ARBA00009191"/>
    </source>
</evidence>
<feature type="domain" description="Strictosidine synthase conserved region" evidence="4">
    <location>
        <begin position="242"/>
        <end position="329"/>
    </location>
</feature>
<dbReference type="PANTHER" id="PTHR10426:SF88">
    <property type="entry name" value="ADIPOCYTE PLASMA MEMBRANE-ASSOCIATED PROTEIN HEMOMUCIN-RELATED"/>
    <property type="match status" value="1"/>
</dbReference>
<evidence type="ECO:0000259" key="4">
    <source>
        <dbReference type="Pfam" id="PF03088"/>
    </source>
</evidence>
<dbReference type="InterPro" id="IPR018119">
    <property type="entry name" value="Strictosidine_synth_cons-reg"/>
</dbReference>
<evidence type="ECO:0000256" key="2">
    <source>
        <dbReference type="ARBA" id="ARBA00022553"/>
    </source>
</evidence>
<sequence length="486" mass="52548">MVEEERRRPRLSPWTFLAFSILATSIHKRLLSYLLPYGPAVDIPIRHRPKCVAPVVDDRRDSNNVVSLRMSSRGGITSTKIYERFEEGDGRRGPPLLLNPETIVFDDDGAMYVMNENAKLIMLVDFVEESREEGEGDGGGEKTNDDARPVMVLTAKAIEVADLGIGRPLGGKFGRNGCLYFADAVLGLARVCDLPGVANTTTTSMSSSSSSSSSTSPRPIVELVASRVKLEDGSWSSINYADDVDVGPRTGHVYFTDATDVRTDRDVRTGRWDILYASKVEGVRGKRTGRLLRYRPETGEVDVLASGAAFANGVSVMDEEETRVLYTSTFEAVVMMHRLDGNGKGGGGGGGGGGEGAERLLDGFPGLLDGIDCPRSRPGLCYVAIVSTLSPPVNAIFSMTPSWLGRVVRSLLMMIPRSWSPPLEPYGGVAEIFVGDDENGGPARITRIFQDIDGRDFSTITGVTEHDGKLYLGSLHADYVGVVSLD</sequence>